<evidence type="ECO:0008006" key="3">
    <source>
        <dbReference type="Google" id="ProtNLM"/>
    </source>
</evidence>
<evidence type="ECO:0000313" key="1">
    <source>
        <dbReference type="EMBL" id="KMZ87877.1"/>
    </source>
</evidence>
<accession>A0A0J9SZX3</accession>
<proteinExistence type="predicted"/>
<dbReference type="OrthoDB" id="10306406at2759"/>
<evidence type="ECO:0000313" key="2">
    <source>
        <dbReference type="Proteomes" id="UP000053327"/>
    </source>
</evidence>
<organism evidence="1 2">
    <name type="scientific">Plasmodium vivax (strain Brazil I)</name>
    <dbReference type="NCBI Taxonomy" id="1033975"/>
    <lineage>
        <taxon>Eukaryota</taxon>
        <taxon>Sar</taxon>
        <taxon>Alveolata</taxon>
        <taxon>Apicomplexa</taxon>
        <taxon>Aconoidasida</taxon>
        <taxon>Haemosporida</taxon>
        <taxon>Plasmodiidae</taxon>
        <taxon>Plasmodium</taxon>
        <taxon>Plasmodium (Plasmodium)</taxon>
    </lineage>
</organism>
<name>A0A0J9SZX3_PLAV1</name>
<dbReference type="EMBL" id="KQ234785">
    <property type="protein sequence ID" value="KMZ87877.1"/>
    <property type="molecule type" value="Genomic_DNA"/>
</dbReference>
<gene>
    <name evidence="1" type="ORF">PVBG_05814</name>
</gene>
<protein>
    <recommendedName>
        <fullName evidence="3">CYIR protein</fullName>
    </recommendedName>
</protein>
<dbReference type="Pfam" id="PF05795">
    <property type="entry name" value="Plasmodium_Vir"/>
    <property type="match status" value="1"/>
</dbReference>
<reference evidence="1 2" key="1">
    <citation type="submission" date="2011-08" db="EMBL/GenBank/DDBJ databases">
        <title>The Genome Sequence of Plasmodium vivax Brazil I.</title>
        <authorList>
            <consortium name="The Broad Institute Genome Sequencing Platform"/>
            <consortium name="The Broad Institute Genome Sequencing Center for Infectious Disease"/>
            <person name="Neafsey D."/>
            <person name="Carlton J."/>
            <person name="Barnwell J."/>
            <person name="Collins W."/>
            <person name="Escalante A."/>
            <person name="Mullikin J."/>
            <person name="Saul A."/>
            <person name="Guigo R."/>
            <person name="Camara F."/>
            <person name="Young S.K."/>
            <person name="Zeng Q."/>
            <person name="Gargeya S."/>
            <person name="Fitzgerald M."/>
            <person name="Haas B."/>
            <person name="Abouelleil A."/>
            <person name="Alvarado L."/>
            <person name="Arachchi H.M."/>
            <person name="Berlin A."/>
            <person name="Brown A."/>
            <person name="Chapman S.B."/>
            <person name="Chen Z."/>
            <person name="Dunbar C."/>
            <person name="Freedman E."/>
            <person name="Gearin G."/>
            <person name="Gellesch M."/>
            <person name="Goldberg J."/>
            <person name="Griggs A."/>
            <person name="Gujja S."/>
            <person name="Heiman D."/>
            <person name="Howarth C."/>
            <person name="Larson L."/>
            <person name="Lui A."/>
            <person name="MacDonald P.J.P."/>
            <person name="Montmayeur A."/>
            <person name="Murphy C."/>
            <person name="Neiman D."/>
            <person name="Pearson M."/>
            <person name="Priest M."/>
            <person name="Roberts A."/>
            <person name="Saif S."/>
            <person name="Shea T."/>
            <person name="Shenoy N."/>
            <person name="Sisk P."/>
            <person name="Stolte C."/>
            <person name="Sykes S."/>
            <person name="Wortman J."/>
            <person name="Nusbaum C."/>
            <person name="Birren B."/>
        </authorList>
    </citation>
    <scope>NUCLEOTIDE SEQUENCE [LARGE SCALE GENOMIC DNA]</scope>
    <source>
        <strain evidence="1 2">Brazil I</strain>
    </source>
</reference>
<dbReference type="AlphaFoldDB" id="A0A0J9SZX3"/>
<sequence>MIYGELYSNIAEDFIICNPLNTHINRDIFFKNKMLFDYSKDYKNIDLDTLHGQTTCNKDYKDYMEKYISMYKGAYLDCKGEKKNFDCKYFSTLFQENQYKHLNTLKWMIQLKVELQKLLRAQLLQY</sequence>
<dbReference type="InterPro" id="IPR008780">
    <property type="entry name" value="Plasmodium_Vir"/>
</dbReference>
<dbReference type="Proteomes" id="UP000053327">
    <property type="component" value="Unassembled WGS sequence"/>
</dbReference>